<evidence type="ECO:0000256" key="1">
    <source>
        <dbReference type="ARBA" id="ARBA00004141"/>
    </source>
</evidence>
<evidence type="ECO:0000256" key="3">
    <source>
        <dbReference type="ARBA" id="ARBA00022692"/>
    </source>
</evidence>
<dbReference type="OrthoDB" id="1388414at2759"/>
<feature type="transmembrane region" description="Helical" evidence="10">
    <location>
        <begin position="210"/>
        <end position="231"/>
    </location>
</feature>
<keyword evidence="4 8" id="KW-0611">Plant defense</keyword>
<evidence type="ECO:0000313" key="11">
    <source>
        <dbReference type="EMBL" id="URE41669.1"/>
    </source>
</evidence>
<comment type="similarity">
    <text evidence="2 8">Belongs to the MLO family.</text>
</comment>
<dbReference type="EMBL" id="CP097510">
    <property type="protein sequence ID" value="URE41669.1"/>
    <property type="molecule type" value="Genomic_DNA"/>
</dbReference>
<keyword evidence="5 8" id="KW-1133">Transmembrane helix</keyword>
<evidence type="ECO:0000256" key="7">
    <source>
        <dbReference type="ARBA" id="ARBA00023265"/>
    </source>
</evidence>
<feature type="transmembrane region" description="Helical" evidence="10">
    <location>
        <begin position="304"/>
        <end position="325"/>
    </location>
</feature>
<feature type="transmembrane region" description="Helical" evidence="10">
    <location>
        <begin position="345"/>
        <end position="367"/>
    </location>
</feature>
<keyword evidence="7 8" id="KW-0568">Pathogenesis-related protein</keyword>
<evidence type="ECO:0000256" key="2">
    <source>
        <dbReference type="ARBA" id="ARBA00006574"/>
    </source>
</evidence>
<name>A0A9E7HWM1_9LILI</name>
<evidence type="ECO:0000256" key="10">
    <source>
        <dbReference type="SAM" id="Phobius"/>
    </source>
</evidence>
<dbReference type="PANTHER" id="PTHR31942:SF131">
    <property type="entry name" value="OS05G0183566 PROTEIN"/>
    <property type="match status" value="1"/>
</dbReference>
<keyword evidence="3 8" id="KW-0812">Transmembrane</keyword>
<dbReference type="AlphaFoldDB" id="A0A9E7HWM1"/>
<evidence type="ECO:0000256" key="8">
    <source>
        <dbReference type="RuleBase" id="RU280816"/>
    </source>
</evidence>
<dbReference type="Proteomes" id="UP001055439">
    <property type="component" value="Chromosome 8"/>
</dbReference>
<dbReference type="GO" id="GO:0006952">
    <property type="term" value="P:defense response"/>
    <property type="evidence" value="ECO:0007669"/>
    <property type="project" value="UniProtKB-KW"/>
</dbReference>
<dbReference type="Pfam" id="PF03094">
    <property type="entry name" value="Mlo"/>
    <property type="match status" value="3"/>
</dbReference>
<comment type="function">
    <text evidence="8">May be involved in modulation of pathogen defense and leaf cell death.</text>
</comment>
<feature type="transmembrane region" description="Helical" evidence="10">
    <location>
        <begin position="379"/>
        <end position="398"/>
    </location>
</feature>
<dbReference type="GO" id="GO:0016020">
    <property type="term" value="C:membrane"/>
    <property type="evidence" value="ECO:0007669"/>
    <property type="project" value="UniProtKB-SubCell"/>
</dbReference>
<evidence type="ECO:0000256" key="5">
    <source>
        <dbReference type="ARBA" id="ARBA00022989"/>
    </source>
</evidence>
<proteinExistence type="inferred from homology"/>
<feature type="non-terminal residue" evidence="11">
    <location>
        <position position="581"/>
    </location>
</feature>
<dbReference type="InterPro" id="IPR004326">
    <property type="entry name" value="Mlo"/>
</dbReference>
<comment type="subcellular location">
    <subcellularLocation>
        <location evidence="1 8">Membrane</location>
        <topology evidence="1 8">Multi-pass membrane protein</topology>
    </subcellularLocation>
</comment>
<keyword evidence="12" id="KW-1185">Reference proteome</keyword>
<sequence length="581" mass="67172">MSRCESSFRFRFPPSYKGRPGGFVAAPAFLQRQWIRIKKRVQGLSRDGRRRRRRRRRELERARLTPTWAGVVVRRHRRHLHTVGEGPPSLREPDKIKFLCFQWLTEKHKKALFEALEKIKAELMILGFISLLLTFGQKYIVKICIPYKVADTMLPCSRKTDTGMEEEADGGHRRRLLTNALADRNVSRGTYVHPLKGKVPLISTNGHHQLHILIFFLAVFHVASSATAMALGRLNDAPYRIVEFIRHEFNSAAPAYRRRTYCMQTRGWKHWEGETSSPEYEFAEDPSRFRYTHETSFVRRHTSIWNRLTICFYFVHLAPGSKFNFQKHIKRTPEDDFKTVAGISPALWASALIILLLDVHGIPLVRLSDHHFWFRRPRFVLRLIHFALFQVAMLLPLLSNYSESAFQITYFFWIWYEFDLKSCFHDNFVSIIVNVIIGLLVQFLCSYITLPLYALVSQMGSHMKRSIFDEETSKALIKWHQNAKKKQEKGISRASSVREPSSTMSPRASPVNPTQRSRSAGHTGAVYTPSGSRHAVGDHDLEAEVEISTDQPNKMNSPSQCLLLKREDKSDADICCVALRC</sequence>
<evidence type="ECO:0000256" key="6">
    <source>
        <dbReference type="ARBA" id="ARBA00023136"/>
    </source>
</evidence>
<keyword evidence="8" id="KW-0112">Calmodulin-binding</keyword>
<protein>
    <recommendedName>
        <fullName evidence="8">MLO-like protein</fullName>
    </recommendedName>
</protein>
<dbReference type="PANTHER" id="PTHR31942">
    <property type="entry name" value="MLO-LIKE PROTEIN 1"/>
    <property type="match status" value="1"/>
</dbReference>
<organism evidence="11 12">
    <name type="scientific">Musa troglodytarum</name>
    <name type="common">fe'i banana</name>
    <dbReference type="NCBI Taxonomy" id="320322"/>
    <lineage>
        <taxon>Eukaryota</taxon>
        <taxon>Viridiplantae</taxon>
        <taxon>Streptophyta</taxon>
        <taxon>Embryophyta</taxon>
        <taxon>Tracheophyta</taxon>
        <taxon>Spermatophyta</taxon>
        <taxon>Magnoliopsida</taxon>
        <taxon>Liliopsida</taxon>
        <taxon>Zingiberales</taxon>
        <taxon>Musaceae</taxon>
        <taxon>Musa</taxon>
    </lineage>
</organism>
<accession>A0A9E7HWM1</accession>
<gene>
    <name evidence="8" type="primary">MLO</name>
    <name evidence="11" type="ORF">MUK42_05426</name>
</gene>
<keyword evidence="6 8" id="KW-0472">Membrane</keyword>
<comment type="domain">
    <text evidence="8">The C-terminus contains a calmodulin-binding domain, which binds calmodulin in a calcium-dependent fashion.</text>
</comment>
<evidence type="ECO:0000256" key="9">
    <source>
        <dbReference type="SAM" id="MobiDB-lite"/>
    </source>
</evidence>
<evidence type="ECO:0000256" key="4">
    <source>
        <dbReference type="ARBA" id="ARBA00022821"/>
    </source>
</evidence>
<evidence type="ECO:0000313" key="12">
    <source>
        <dbReference type="Proteomes" id="UP001055439"/>
    </source>
</evidence>
<reference evidence="11" key="1">
    <citation type="submission" date="2022-05" db="EMBL/GenBank/DDBJ databases">
        <title>The Musa troglodytarum L. genome provides insights into the mechanism of non-climacteric behaviour and enrichment of carotenoids.</title>
        <authorList>
            <person name="Wang J."/>
        </authorList>
    </citation>
    <scope>NUCLEOTIDE SEQUENCE</scope>
    <source>
        <tissue evidence="11">Leaf</tissue>
    </source>
</reference>
<feature type="region of interest" description="Disordered" evidence="9">
    <location>
        <begin position="483"/>
        <end position="535"/>
    </location>
</feature>
<dbReference type="GO" id="GO:0005516">
    <property type="term" value="F:calmodulin binding"/>
    <property type="evidence" value="ECO:0007669"/>
    <property type="project" value="UniProtKB-KW"/>
</dbReference>
<feature type="compositionally biased region" description="Polar residues" evidence="9">
    <location>
        <begin position="493"/>
        <end position="520"/>
    </location>
</feature>
<feature type="transmembrane region" description="Helical" evidence="10">
    <location>
        <begin position="428"/>
        <end position="456"/>
    </location>
</feature>